<dbReference type="AlphaFoldDB" id="A0A8I2YQB2"/>
<sequence>MLMPNPHQLLKAARKAGTARTGQQQSFKRVGHPPTIDHNMHDDFVRNPPKNFAGNEVPRSKPKWAVPYKTVIQSGVLGQEELGRIKQSDVQSGLVEENSLHS</sequence>
<evidence type="ECO:0000256" key="1">
    <source>
        <dbReference type="SAM" id="MobiDB-lite"/>
    </source>
</evidence>
<evidence type="ECO:0000313" key="2">
    <source>
        <dbReference type="EMBL" id="KAG6377059.1"/>
    </source>
</evidence>
<evidence type="ECO:0000313" key="3">
    <source>
        <dbReference type="Proteomes" id="UP000683000"/>
    </source>
</evidence>
<reference evidence="2" key="1">
    <citation type="submission" date="2021-03" db="EMBL/GenBank/DDBJ databases">
        <title>Evolutionary innovations through gain and loss of genes in the ectomycorrhizal Boletales.</title>
        <authorList>
            <person name="Wu G."/>
            <person name="Miyauchi S."/>
            <person name="Morin E."/>
            <person name="Yang Z.-L."/>
            <person name="Xu J."/>
            <person name="Martin F.M."/>
        </authorList>
    </citation>
    <scope>NUCLEOTIDE SEQUENCE</scope>
    <source>
        <strain evidence="2">BR01</strain>
    </source>
</reference>
<dbReference type="EMBL" id="JAGFBS010000010">
    <property type="protein sequence ID" value="KAG6377059.1"/>
    <property type="molecule type" value="Genomic_DNA"/>
</dbReference>
<accession>A0A8I2YQB2</accession>
<organism evidence="2 3">
    <name type="scientific">Boletus reticuloceps</name>
    <dbReference type="NCBI Taxonomy" id="495285"/>
    <lineage>
        <taxon>Eukaryota</taxon>
        <taxon>Fungi</taxon>
        <taxon>Dikarya</taxon>
        <taxon>Basidiomycota</taxon>
        <taxon>Agaricomycotina</taxon>
        <taxon>Agaricomycetes</taxon>
        <taxon>Agaricomycetidae</taxon>
        <taxon>Boletales</taxon>
        <taxon>Boletineae</taxon>
        <taxon>Boletaceae</taxon>
        <taxon>Boletoideae</taxon>
        <taxon>Boletus</taxon>
    </lineage>
</organism>
<gene>
    <name evidence="2" type="ORF">JVT61DRAFT_1109</name>
</gene>
<name>A0A8I2YQB2_9AGAM</name>
<dbReference type="Proteomes" id="UP000683000">
    <property type="component" value="Unassembled WGS sequence"/>
</dbReference>
<keyword evidence="3" id="KW-1185">Reference proteome</keyword>
<feature type="region of interest" description="Disordered" evidence="1">
    <location>
        <begin position="1"/>
        <end position="60"/>
    </location>
</feature>
<comment type="caution">
    <text evidence="2">The sequence shown here is derived from an EMBL/GenBank/DDBJ whole genome shotgun (WGS) entry which is preliminary data.</text>
</comment>
<proteinExistence type="predicted"/>
<dbReference type="OrthoDB" id="3224585at2759"/>
<protein>
    <submittedName>
        <fullName evidence="2">Uncharacterized protein</fullName>
    </submittedName>
</protein>